<dbReference type="Proteomes" id="UP000447434">
    <property type="component" value="Chromosome 22"/>
</dbReference>
<dbReference type="AlphaFoldDB" id="A0A6A4NKP9"/>
<gene>
    <name evidence="1" type="ORF">Lalb_Chr22g0351951</name>
</gene>
<dbReference type="OrthoDB" id="10589277at2759"/>
<dbReference type="EMBL" id="WOCE01000022">
    <property type="protein sequence ID" value="KAE9588114.1"/>
    <property type="molecule type" value="Genomic_DNA"/>
</dbReference>
<protein>
    <submittedName>
        <fullName evidence="1">Uncharacterized protein</fullName>
    </submittedName>
</protein>
<sequence length="80" mass="8527">MLTNLLAGTISVSMTLPRSLSRFSSGKMTEPRSGLSLFLISQHFKANLANDKVSSTGQSVTFGSSTSSNLPGQCRKMCLL</sequence>
<keyword evidence="2" id="KW-1185">Reference proteome</keyword>
<name>A0A6A4NKP9_LUPAL</name>
<evidence type="ECO:0000313" key="1">
    <source>
        <dbReference type="EMBL" id="KAE9588114.1"/>
    </source>
</evidence>
<evidence type="ECO:0000313" key="2">
    <source>
        <dbReference type="Proteomes" id="UP000447434"/>
    </source>
</evidence>
<proteinExistence type="predicted"/>
<comment type="caution">
    <text evidence="1">The sequence shown here is derived from an EMBL/GenBank/DDBJ whole genome shotgun (WGS) entry which is preliminary data.</text>
</comment>
<accession>A0A6A4NKP9</accession>
<reference evidence="2" key="1">
    <citation type="journal article" date="2020" name="Nat. Commun.">
        <title>Genome sequence of the cluster root forming white lupin.</title>
        <authorList>
            <person name="Hufnagel B."/>
            <person name="Marques A."/>
            <person name="Soriano A."/>
            <person name="Marques L."/>
            <person name="Divol F."/>
            <person name="Doumas P."/>
            <person name="Sallet E."/>
            <person name="Mancinotti D."/>
            <person name="Carrere S."/>
            <person name="Marande W."/>
            <person name="Arribat S."/>
            <person name="Keller J."/>
            <person name="Huneau C."/>
            <person name="Blein T."/>
            <person name="Aime D."/>
            <person name="Laguerre M."/>
            <person name="Taylor J."/>
            <person name="Schubert V."/>
            <person name="Nelson M."/>
            <person name="Geu-Flores F."/>
            <person name="Crespi M."/>
            <person name="Gallardo-Guerrero K."/>
            <person name="Delaux P.-M."/>
            <person name="Salse J."/>
            <person name="Berges H."/>
            <person name="Guyot R."/>
            <person name="Gouzy J."/>
            <person name="Peret B."/>
        </authorList>
    </citation>
    <scope>NUCLEOTIDE SEQUENCE [LARGE SCALE GENOMIC DNA]</scope>
    <source>
        <strain evidence="2">cv. Amiga</strain>
    </source>
</reference>
<organism evidence="1 2">
    <name type="scientific">Lupinus albus</name>
    <name type="common">White lupine</name>
    <name type="synonym">Lupinus termis</name>
    <dbReference type="NCBI Taxonomy" id="3870"/>
    <lineage>
        <taxon>Eukaryota</taxon>
        <taxon>Viridiplantae</taxon>
        <taxon>Streptophyta</taxon>
        <taxon>Embryophyta</taxon>
        <taxon>Tracheophyta</taxon>
        <taxon>Spermatophyta</taxon>
        <taxon>Magnoliopsida</taxon>
        <taxon>eudicotyledons</taxon>
        <taxon>Gunneridae</taxon>
        <taxon>Pentapetalae</taxon>
        <taxon>rosids</taxon>
        <taxon>fabids</taxon>
        <taxon>Fabales</taxon>
        <taxon>Fabaceae</taxon>
        <taxon>Papilionoideae</taxon>
        <taxon>50 kb inversion clade</taxon>
        <taxon>genistoids sensu lato</taxon>
        <taxon>core genistoids</taxon>
        <taxon>Genisteae</taxon>
        <taxon>Lupinus</taxon>
    </lineage>
</organism>